<keyword evidence="6" id="KW-0464">Manganese</keyword>
<reference evidence="8 9" key="1">
    <citation type="journal article" date="2018" name="Front. Microbiol.">
        <title>Genome-Based Analysis Reveals the Taxonomy and Diversity of the Family Idiomarinaceae.</title>
        <authorList>
            <person name="Liu Y."/>
            <person name="Lai Q."/>
            <person name="Shao Z."/>
        </authorList>
    </citation>
    <scope>NUCLEOTIDE SEQUENCE [LARGE SCALE GENOMIC DNA]</scope>
    <source>
        <strain evidence="8 9">GBSy1</strain>
    </source>
</reference>
<dbReference type="SUPFAM" id="SSF55811">
    <property type="entry name" value="Nudix"/>
    <property type="match status" value="1"/>
</dbReference>
<keyword evidence="5" id="KW-0460">Magnesium</keyword>
<dbReference type="Gene3D" id="3.90.79.10">
    <property type="entry name" value="Nucleoside Triphosphate Pyrophosphohydrolase"/>
    <property type="match status" value="1"/>
</dbReference>
<organism evidence="8 9">
    <name type="scientific">Aliidiomarina sedimenti</name>
    <dbReference type="NCBI Taxonomy" id="1933879"/>
    <lineage>
        <taxon>Bacteria</taxon>
        <taxon>Pseudomonadati</taxon>
        <taxon>Pseudomonadota</taxon>
        <taxon>Gammaproteobacteria</taxon>
        <taxon>Alteromonadales</taxon>
        <taxon>Idiomarinaceae</taxon>
        <taxon>Aliidiomarina</taxon>
    </lineage>
</organism>
<dbReference type="PANTHER" id="PTHR12992:SF11">
    <property type="entry name" value="MITOCHONDRIAL COENZYME A DIPHOSPHATASE NUDT8"/>
    <property type="match status" value="1"/>
</dbReference>
<accession>A0ABY0BX42</accession>
<dbReference type="NCBIfam" id="NF007980">
    <property type="entry name" value="PRK10707.1"/>
    <property type="match status" value="1"/>
</dbReference>
<dbReference type="Pfam" id="PF00293">
    <property type="entry name" value="NUDIX"/>
    <property type="match status" value="1"/>
</dbReference>
<name>A0ABY0BX42_9GAMM</name>
<evidence type="ECO:0000256" key="2">
    <source>
        <dbReference type="ARBA" id="ARBA00001946"/>
    </source>
</evidence>
<dbReference type="CDD" id="cd03426">
    <property type="entry name" value="NUDIX_CoAse_Nudt7"/>
    <property type="match status" value="1"/>
</dbReference>
<evidence type="ECO:0000313" key="9">
    <source>
        <dbReference type="Proteomes" id="UP000287410"/>
    </source>
</evidence>
<keyword evidence="4" id="KW-0378">Hydrolase</keyword>
<dbReference type="InterPro" id="IPR000086">
    <property type="entry name" value="NUDIX_hydrolase_dom"/>
</dbReference>
<comment type="cofactor">
    <cofactor evidence="1">
        <name>Mn(2+)</name>
        <dbReference type="ChEBI" id="CHEBI:29035"/>
    </cofactor>
</comment>
<feature type="domain" description="Nudix hydrolase" evidence="7">
    <location>
        <begin position="33"/>
        <end position="166"/>
    </location>
</feature>
<sequence length="204" mass="23710">MMIKTREQFIRQFNLGRPSPTRFVKELPIHYDLRPSAVLIALVEQPQGIEVVLTKRTDHLRHHAGQICFPGGRQDADDGSLQVTALREFEEELGVPRDQVEIIGQLPDMPVISRFMIRPYVGFLKTQPQWQPSPAEVEEVFTVPLHQLLSHQLHYAYQLPRFGVQRVWFIPWRERMIWGATAAIVRSLSEQLLPTTQKLYRPLN</sequence>
<keyword evidence="3" id="KW-0479">Metal-binding</keyword>
<evidence type="ECO:0000259" key="7">
    <source>
        <dbReference type="PROSITE" id="PS51462"/>
    </source>
</evidence>
<evidence type="ECO:0000256" key="1">
    <source>
        <dbReference type="ARBA" id="ARBA00001936"/>
    </source>
</evidence>
<gene>
    <name evidence="8" type="ORF">CWE12_11050</name>
</gene>
<evidence type="ECO:0000256" key="4">
    <source>
        <dbReference type="ARBA" id="ARBA00022801"/>
    </source>
</evidence>
<evidence type="ECO:0000256" key="3">
    <source>
        <dbReference type="ARBA" id="ARBA00022723"/>
    </source>
</evidence>
<evidence type="ECO:0000256" key="6">
    <source>
        <dbReference type="ARBA" id="ARBA00023211"/>
    </source>
</evidence>
<comment type="cofactor">
    <cofactor evidence="2">
        <name>Mg(2+)</name>
        <dbReference type="ChEBI" id="CHEBI:18420"/>
    </cofactor>
</comment>
<dbReference type="PANTHER" id="PTHR12992">
    <property type="entry name" value="NUDIX HYDROLASE"/>
    <property type="match status" value="1"/>
</dbReference>
<protein>
    <submittedName>
        <fullName evidence="8">CoA pyrophosphatase</fullName>
    </submittedName>
</protein>
<dbReference type="InterPro" id="IPR015797">
    <property type="entry name" value="NUDIX_hydrolase-like_dom_sf"/>
</dbReference>
<comment type="caution">
    <text evidence="8">The sequence shown here is derived from an EMBL/GenBank/DDBJ whole genome shotgun (WGS) entry which is preliminary data.</text>
</comment>
<keyword evidence="9" id="KW-1185">Reference proteome</keyword>
<dbReference type="EMBL" id="PIPN01000005">
    <property type="protein sequence ID" value="RUO28838.1"/>
    <property type="molecule type" value="Genomic_DNA"/>
</dbReference>
<dbReference type="InterPro" id="IPR045121">
    <property type="entry name" value="CoAse"/>
</dbReference>
<evidence type="ECO:0000256" key="5">
    <source>
        <dbReference type="ARBA" id="ARBA00022842"/>
    </source>
</evidence>
<dbReference type="PROSITE" id="PS51462">
    <property type="entry name" value="NUDIX"/>
    <property type="match status" value="1"/>
</dbReference>
<evidence type="ECO:0000313" key="8">
    <source>
        <dbReference type="EMBL" id="RUO28838.1"/>
    </source>
</evidence>
<dbReference type="Proteomes" id="UP000287410">
    <property type="component" value="Unassembled WGS sequence"/>
</dbReference>
<proteinExistence type="predicted"/>